<dbReference type="EMBL" id="CP000142">
    <property type="protein sequence ID" value="ABA88773.1"/>
    <property type="molecule type" value="Genomic_DNA"/>
</dbReference>
<dbReference type="PANTHER" id="PTHR12526">
    <property type="entry name" value="GLYCOSYLTRANSFERASE"/>
    <property type="match status" value="1"/>
</dbReference>
<dbReference type="InterPro" id="IPR028098">
    <property type="entry name" value="Glyco_trans_4-like_N"/>
</dbReference>
<dbReference type="PANTHER" id="PTHR12526:SF638">
    <property type="entry name" value="SPORE COAT PROTEIN SA"/>
    <property type="match status" value="1"/>
</dbReference>
<dbReference type="KEGG" id="pca:Pcar_1527"/>
<evidence type="ECO:0000259" key="1">
    <source>
        <dbReference type="Pfam" id="PF00534"/>
    </source>
</evidence>
<evidence type="ECO:0000313" key="3">
    <source>
        <dbReference type="EMBL" id="ABA88773.1"/>
    </source>
</evidence>
<gene>
    <name evidence="3" type="ordered locus">Pcar_1527</name>
</gene>
<feature type="domain" description="Glycosyl transferase family 1" evidence="1">
    <location>
        <begin position="188"/>
        <end position="351"/>
    </location>
</feature>
<dbReference type="InterPro" id="IPR001296">
    <property type="entry name" value="Glyco_trans_1"/>
</dbReference>
<dbReference type="GO" id="GO:0016757">
    <property type="term" value="F:glycosyltransferase activity"/>
    <property type="evidence" value="ECO:0007669"/>
    <property type="project" value="InterPro"/>
</dbReference>
<dbReference type="HOGENOM" id="CLU_009583_8_1_7"/>
<dbReference type="RefSeq" id="WP_011341256.1">
    <property type="nucleotide sequence ID" value="NC_007498.2"/>
</dbReference>
<dbReference type="Gene3D" id="3.40.50.2000">
    <property type="entry name" value="Glycogen Phosphorylase B"/>
    <property type="match status" value="2"/>
</dbReference>
<dbReference type="CDD" id="cd03808">
    <property type="entry name" value="GT4_CapM-like"/>
    <property type="match status" value="1"/>
</dbReference>
<dbReference type="OrthoDB" id="9802525at2"/>
<dbReference type="Pfam" id="PF13579">
    <property type="entry name" value="Glyco_trans_4_4"/>
    <property type="match status" value="1"/>
</dbReference>
<dbReference type="Proteomes" id="UP000002534">
    <property type="component" value="Chromosome"/>
</dbReference>
<dbReference type="CAZy" id="GT4">
    <property type="family name" value="Glycosyltransferase Family 4"/>
</dbReference>
<dbReference type="STRING" id="338963.Pcar_1527"/>
<name>Q3A4D4_SYNC1</name>
<evidence type="ECO:0000313" key="4">
    <source>
        <dbReference type="Proteomes" id="UP000002534"/>
    </source>
</evidence>
<reference evidence="3 4" key="2">
    <citation type="journal article" date="2012" name="BMC Genomics">
        <title>The genome of Pelobacter carbinolicus reveals surprising metabolic capabilities and physiological features.</title>
        <authorList>
            <person name="Aklujkar M."/>
            <person name="Haveman S.A."/>
            <person name="Didonato R.Jr."/>
            <person name="Chertkov O."/>
            <person name="Han C.S."/>
            <person name="Land M.L."/>
            <person name="Brown P."/>
            <person name="Lovley D.R."/>
        </authorList>
    </citation>
    <scope>NUCLEOTIDE SEQUENCE [LARGE SCALE GENOMIC DNA]</scope>
    <source>
        <strain evidence="4">DSM 2380 / NBRC 103641 / GraBd1</strain>
    </source>
</reference>
<evidence type="ECO:0000259" key="2">
    <source>
        <dbReference type="Pfam" id="PF13579"/>
    </source>
</evidence>
<reference evidence="4" key="1">
    <citation type="submission" date="2005-10" db="EMBL/GenBank/DDBJ databases">
        <title>Complete sequence of Pelobacter carbinolicus DSM 2380.</title>
        <authorList>
            <person name="Copeland A."/>
            <person name="Lucas S."/>
            <person name="Lapidus A."/>
            <person name="Barry K."/>
            <person name="Detter J.C."/>
            <person name="Glavina T."/>
            <person name="Hammon N."/>
            <person name="Israni S."/>
            <person name="Pitluck S."/>
            <person name="Chertkov O."/>
            <person name="Schmutz J."/>
            <person name="Larimer F."/>
            <person name="Land M."/>
            <person name="Kyrpides N."/>
            <person name="Ivanova N."/>
            <person name="Richardson P."/>
        </authorList>
    </citation>
    <scope>NUCLEOTIDE SEQUENCE [LARGE SCALE GENOMIC DNA]</scope>
    <source>
        <strain evidence="4">DSM 2380 / NBRC 103641 / GraBd1</strain>
    </source>
</reference>
<accession>Q3A4D4</accession>
<dbReference type="eggNOG" id="COG0438">
    <property type="taxonomic scope" value="Bacteria"/>
</dbReference>
<keyword evidence="4" id="KW-1185">Reference proteome</keyword>
<feature type="domain" description="Glycosyltransferase subfamily 4-like N-terminal" evidence="2">
    <location>
        <begin position="20"/>
        <end position="156"/>
    </location>
</feature>
<keyword evidence="3" id="KW-0808">Transferase</keyword>
<sequence>MAHVVVIGSTAFSLLNFRGALLEGLVRRGHKVGAVAPSASEEIKSRLERMGVSYFDVPLRRRGLTPVGDMIYLWRLFRLFRSIKPDLVLSYTIKPVIFVSLAARLAGIPYISSMITGLGYTFSSHTHLARALGVLAVCLYRISLRHNRVVFFQNHDDLNVFTDLHLLPGYVRSVVIPGSGVDVEHFTPAPYPDRDAFLMIARLVREKGVFEYLEAAKVLNADYPKVRFRLAGFPGKGTSYLSETDFAEVNGAGAVEYLGRLKDVRSAIADCSVYVLPTHGGEGIPRTVLEAMAMGRAVITTDTAGCREAVVDGKSGLLVAPRNVPALVAAMKRLLDGQREKAKMGDAGRKRAVQIYDVRKVNNMIFENLEL</sequence>
<dbReference type="Pfam" id="PF00534">
    <property type="entry name" value="Glycos_transf_1"/>
    <property type="match status" value="1"/>
</dbReference>
<dbReference type="AlphaFoldDB" id="Q3A4D4"/>
<protein>
    <submittedName>
        <fullName evidence="3">Glycosyltransferase, Cap1E-like family</fullName>
    </submittedName>
</protein>
<organism evidence="3 4">
    <name type="scientific">Syntrophotalea carbinolica (strain DSM 2380 / NBRC 103641 / GraBd1)</name>
    <name type="common">Pelobacter carbinolicus</name>
    <dbReference type="NCBI Taxonomy" id="338963"/>
    <lineage>
        <taxon>Bacteria</taxon>
        <taxon>Pseudomonadati</taxon>
        <taxon>Thermodesulfobacteriota</taxon>
        <taxon>Desulfuromonadia</taxon>
        <taxon>Desulfuromonadales</taxon>
        <taxon>Syntrophotaleaceae</taxon>
        <taxon>Syntrophotalea</taxon>
    </lineage>
</organism>
<dbReference type="SUPFAM" id="SSF53756">
    <property type="entry name" value="UDP-Glycosyltransferase/glycogen phosphorylase"/>
    <property type="match status" value="1"/>
</dbReference>
<proteinExistence type="predicted"/>